<feature type="non-terminal residue" evidence="1">
    <location>
        <position position="1"/>
    </location>
</feature>
<evidence type="ECO:0000313" key="1">
    <source>
        <dbReference type="EMBL" id="NKX52000.1"/>
    </source>
</evidence>
<reference evidence="1 2" key="1">
    <citation type="submission" date="2020-04" db="EMBL/GenBank/DDBJ databases">
        <authorList>
            <person name="Liu S."/>
        </authorList>
    </citation>
    <scope>NUCLEOTIDE SEQUENCE [LARGE SCALE GENOMIC DNA]</scope>
    <source>
        <strain evidence="1 2">CGMCC 1.15091</strain>
    </source>
</reference>
<comment type="caution">
    <text evidence="1">The sequence shown here is derived from an EMBL/GenBank/DDBJ whole genome shotgun (WGS) entry which is preliminary data.</text>
</comment>
<protein>
    <submittedName>
        <fullName evidence="1">Uncharacterized protein</fullName>
    </submittedName>
</protein>
<dbReference type="EMBL" id="JAAZSR010000370">
    <property type="protein sequence ID" value="NKX52000.1"/>
    <property type="molecule type" value="Genomic_DNA"/>
</dbReference>
<evidence type="ECO:0000313" key="2">
    <source>
        <dbReference type="Proteomes" id="UP000523795"/>
    </source>
</evidence>
<accession>A0ABX1JRP7</accession>
<feature type="non-terminal residue" evidence="1">
    <location>
        <position position="85"/>
    </location>
</feature>
<name>A0ABX1JRP7_9MICC</name>
<sequence>LQVDGEPAATAGVVSVVEGSVYLGNGATAVIIGSVDPDFDGRNGRKLRINFTSPFVNPSFEDGELGWTLMEQWINLGETVIAGHR</sequence>
<proteinExistence type="predicted"/>
<dbReference type="Proteomes" id="UP000523795">
    <property type="component" value="Unassembled WGS sequence"/>
</dbReference>
<keyword evidence="2" id="KW-1185">Reference proteome</keyword>
<organism evidence="1 2">
    <name type="scientific">Arthrobacter deserti</name>
    <dbReference type="NCBI Taxonomy" id="1742687"/>
    <lineage>
        <taxon>Bacteria</taxon>
        <taxon>Bacillati</taxon>
        <taxon>Actinomycetota</taxon>
        <taxon>Actinomycetes</taxon>
        <taxon>Micrococcales</taxon>
        <taxon>Micrococcaceae</taxon>
        <taxon>Arthrobacter</taxon>
    </lineage>
</organism>
<gene>
    <name evidence="1" type="ORF">HER39_15785</name>
</gene>